<organism evidence="1 2">
    <name type="scientific">Trifolium medium</name>
    <dbReference type="NCBI Taxonomy" id="97028"/>
    <lineage>
        <taxon>Eukaryota</taxon>
        <taxon>Viridiplantae</taxon>
        <taxon>Streptophyta</taxon>
        <taxon>Embryophyta</taxon>
        <taxon>Tracheophyta</taxon>
        <taxon>Spermatophyta</taxon>
        <taxon>Magnoliopsida</taxon>
        <taxon>eudicotyledons</taxon>
        <taxon>Gunneridae</taxon>
        <taxon>Pentapetalae</taxon>
        <taxon>rosids</taxon>
        <taxon>fabids</taxon>
        <taxon>Fabales</taxon>
        <taxon>Fabaceae</taxon>
        <taxon>Papilionoideae</taxon>
        <taxon>50 kb inversion clade</taxon>
        <taxon>NPAAA clade</taxon>
        <taxon>Hologalegina</taxon>
        <taxon>IRL clade</taxon>
        <taxon>Trifolieae</taxon>
        <taxon>Trifolium</taxon>
    </lineage>
</organism>
<reference evidence="1 2" key="1">
    <citation type="journal article" date="2018" name="Front. Plant Sci.">
        <title>Red Clover (Trifolium pratense) and Zigzag Clover (T. medium) - A Picture of Genomic Similarities and Differences.</title>
        <authorList>
            <person name="Dluhosova J."/>
            <person name="Istvanek J."/>
            <person name="Nedelnik J."/>
            <person name="Repkova J."/>
        </authorList>
    </citation>
    <scope>NUCLEOTIDE SEQUENCE [LARGE SCALE GENOMIC DNA]</scope>
    <source>
        <strain evidence="2">cv. 10/8</strain>
        <tissue evidence="1">Leaf</tissue>
    </source>
</reference>
<dbReference type="AlphaFoldDB" id="A0A392UPJ2"/>
<evidence type="ECO:0000313" key="2">
    <source>
        <dbReference type="Proteomes" id="UP000265520"/>
    </source>
</evidence>
<accession>A0A392UPJ2</accession>
<evidence type="ECO:0000313" key="1">
    <source>
        <dbReference type="EMBL" id="MCI74366.1"/>
    </source>
</evidence>
<keyword evidence="2" id="KW-1185">Reference proteome</keyword>
<dbReference type="Proteomes" id="UP000265520">
    <property type="component" value="Unassembled WGS sequence"/>
</dbReference>
<dbReference type="EMBL" id="LXQA010859024">
    <property type="protein sequence ID" value="MCI74366.1"/>
    <property type="molecule type" value="Genomic_DNA"/>
</dbReference>
<comment type="caution">
    <text evidence="1">The sequence shown here is derived from an EMBL/GenBank/DDBJ whole genome shotgun (WGS) entry which is preliminary data.</text>
</comment>
<proteinExistence type="predicted"/>
<feature type="non-terminal residue" evidence="1">
    <location>
        <position position="1"/>
    </location>
</feature>
<name>A0A392UPJ2_9FABA</name>
<sequence>FGDPCTFACVISRTPPTLDDGAVRDVVGREDGDDC</sequence>
<protein>
    <submittedName>
        <fullName evidence="1">Uncharacterized protein</fullName>
    </submittedName>
</protein>